<dbReference type="STRING" id="1134406.ADN00_07435"/>
<dbReference type="CDD" id="cd07505">
    <property type="entry name" value="HAD_BPGM-like"/>
    <property type="match status" value="1"/>
</dbReference>
<proteinExistence type="predicted"/>
<dbReference type="InterPro" id="IPR006439">
    <property type="entry name" value="HAD-SF_hydro_IA"/>
</dbReference>
<accession>A0A0P6XF65</accession>
<organism evidence="1 2">
    <name type="scientific">Ornatilinea apprima</name>
    <dbReference type="NCBI Taxonomy" id="1134406"/>
    <lineage>
        <taxon>Bacteria</taxon>
        <taxon>Bacillati</taxon>
        <taxon>Chloroflexota</taxon>
        <taxon>Anaerolineae</taxon>
        <taxon>Anaerolineales</taxon>
        <taxon>Anaerolineaceae</taxon>
        <taxon>Ornatilinea</taxon>
    </lineage>
</organism>
<evidence type="ECO:0008006" key="3">
    <source>
        <dbReference type="Google" id="ProtNLM"/>
    </source>
</evidence>
<dbReference type="PANTHER" id="PTHR18901">
    <property type="entry name" value="2-DEOXYGLUCOSE-6-PHOSPHATE PHOSPHATASE 2"/>
    <property type="match status" value="1"/>
</dbReference>
<dbReference type="EMBL" id="LGCL01000019">
    <property type="protein sequence ID" value="KPL78288.1"/>
    <property type="molecule type" value="Genomic_DNA"/>
</dbReference>
<dbReference type="SUPFAM" id="SSF56784">
    <property type="entry name" value="HAD-like"/>
    <property type="match status" value="1"/>
</dbReference>
<dbReference type="Pfam" id="PF13419">
    <property type="entry name" value="HAD_2"/>
    <property type="match status" value="1"/>
</dbReference>
<dbReference type="Proteomes" id="UP000050417">
    <property type="component" value="Unassembled WGS sequence"/>
</dbReference>
<dbReference type="RefSeq" id="WP_075062351.1">
    <property type="nucleotide sequence ID" value="NZ_LGCL01000019.1"/>
</dbReference>
<dbReference type="PANTHER" id="PTHR18901:SF38">
    <property type="entry name" value="PSEUDOURIDINE-5'-PHOSPHATASE"/>
    <property type="match status" value="1"/>
</dbReference>
<dbReference type="Gene3D" id="3.40.50.1000">
    <property type="entry name" value="HAD superfamily/HAD-like"/>
    <property type="match status" value="1"/>
</dbReference>
<reference evidence="1 2" key="1">
    <citation type="submission" date="2015-07" db="EMBL/GenBank/DDBJ databases">
        <title>Genome sequence of Ornatilinea apprima DSM 23815.</title>
        <authorList>
            <person name="Hemp J."/>
            <person name="Ward L.M."/>
            <person name="Pace L.A."/>
            <person name="Fischer W.W."/>
        </authorList>
    </citation>
    <scope>NUCLEOTIDE SEQUENCE [LARGE SCALE GENOMIC DNA]</scope>
    <source>
        <strain evidence="1 2">P3M-1</strain>
    </source>
</reference>
<dbReference type="SFLD" id="SFLDG01135">
    <property type="entry name" value="C1.5.6:_HAD__Beta-PGM__Phospha"/>
    <property type="match status" value="1"/>
</dbReference>
<protein>
    <recommendedName>
        <fullName evidence="3">HAD family hydrolase</fullName>
    </recommendedName>
</protein>
<dbReference type="Gene3D" id="1.10.150.240">
    <property type="entry name" value="Putative phosphatase, domain 2"/>
    <property type="match status" value="1"/>
</dbReference>
<dbReference type="PATRIC" id="fig|1134406.4.peg.3310"/>
<dbReference type="PRINTS" id="PR00413">
    <property type="entry name" value="HADHALOGNASE"/>
</dbReference>
<dbReference type="SFLD" id="SFLDS00003">
    <property type="entry name" value="Haloacid_Dehalogenase"/>
    <property type="match status" value="1"/>
</dbReference>
<evidence type="ECO:0000313" key="2">
    <source>
        <dbReference type="Proteomes" id="UP000050417"/>
    </source>
</evidence>
<dbReference type="InterPro" id="IPR041492">
    <property type="entry name" value="HAD_2"/>
</dbReference>
<dbReference type="AlphaFoldDB" id="A0A0P6XF65"/>
<evidence type="ECO:0000313" key="1">
    <source>
        <dbReference type="EMBL" id="KPL78288.1"/>
    </source>
</evidence>
<gene>
    <name evidence="1" type="ORF">ADN00_07435</name>
</gene>
<dbReference type="InterPro" id="IPR023214">
    <property type="entry name" value="HAD_sf"/>
</dbReference>
<dbReference type="InterPro" id="IPR023198">
    <property type="entry name" value="PGP-like_dom2"/>
</dbReference>
<dbReference type="InterPro" id="IPR036412">
    <property type="entry name" value="HAD-like_sf"/>
</dbReference>
<keyword evidence="2" id="KW-1185">Reference proteome</keyword>
<dbReference type="NCBIfam" id="TIGR01509">
    <property type="entry name" value="HAD-SF-IA-v3"/>
    <property type="match status" value="1"/>
</dbReference>
<sequence>MRKQLRAAIFDMDGLMVDTERVARMGWKHAFRQFGIDLTDEEYLQFLGISTADVSAMITERFGGRVRFEDVYAVRQQHTHQFYEENGVPLKPGIVELLSFLESAGVERVVATSSTEEMARFRLQKAGLLEWFSFISSSDRVLRGKPAPDVYLTAIDWCGLQADECVALEDSEVGVRAAHAAGLRVIWVPDLAVPSEEAVGLAVHVAADLFDALQWIESWMAPTQQIGQTDPQVS</sequence>
<comment type="caution">
    <text evidence="1">The sequence shown here is derived from an EMBL/GenBank/DDBJ whole genome shotgun (WGS) entry which is preliminary data.</text>
</comment>
<name>A0A0P6XF65_9CHLR</name>
<dbReference type="OrthoDB" id="9797743at2"/>
<dbReference type="SFLD" id="SFLDG01129">
    <property type="entry name" value="C1.5:_HAD__Beta-PGM__Phosphata"/>
    <property type="match status" value="1"/>
</dbReference>